<gene>
    <name evidence="2" type="ORF">INT43_004748</name>
</gene>
<dbReference type="Proteomes" id="UP000654370">
    <property type="component" value="Unassembled WGS sequence"/>
</dbReference>
<dbReference type="OrthoDB" id="78358at2759"/>
<sequence>MANDSLDMCPIVYTILEESCYLVFEQVPAYHLEQDLLRQCRLIGQVTGHEQLKDHPATSKLVDAFLIKLESVAVARKVKRKLDDSIFYGGQIRVHYAPERETVEDTRSKLNERQIAVTRHLQPVRLRSEPTRAMDIKTLPVGEMNDAIGPRVYPSSSHVLPQQPKRRRRI</sequence>
<dbReference type="GO" id="GO:0003676">
    <property type="term" value="F:nucleic acid binding"/>
    <property type="evidence" value="ECO:0007669"/>
    <property type="project" value="InterPro"/>
</dbReference>
<dbReference type="SUPFAM" id="SSF54928">
    <property type="entry name" value="RNA-binding domain, RBD"/>
    <property type="match status" value="1"/>
</dbReference>
<organism evidence="2 3">
    <name type="scientific">Mortierella isabellina</name>
    <name type="common">Filamentous fungus</name>
    <name type="synonym">Umbelopsis isabellina</name>
    <dbReference type="NCBI Taxonomy" id="91625"/>
    <lineage>
        <taxon>Eukaryota</taxon>
        <taxon>Fungi</taxon>
        <taxon>Fungi incertae sedis</taxon>
        <taxon>Mucoromycota</taxon>
        <taxon>Mucoromycotina</taxon>
        <taxon>Umbelopsidomycetes</taxon>
        <taxon>Umbelopsidales</taxon>
        <taxon>Umbelopsidaceae</taxon>
        <taxon>Umbelopsis</taxon>
    </lineage>
</organism>
<proteinExistence type="predicted"/>
<dbReference type="PANTHER" id="PTHR20957:SF0">
    <property type="entry name" value="RNA-BINDING PROTEIN 48"/>
    <property type="match status" value="1"/>
</dbReference>
<protein>
    <submittedName>
        <fullName evidence="2">Uncharacterized protein</fullName>
    </submittedName>
</protein>
<dbReference type="InterPro" id="IPR035979">
    <property type="entry name" value="RBD_domain_sf"/>
</dbReference>
<evidence type="ECO:0000313" key="3">
    <source>
        <dbReference type="Proteomes" id="UP000654370"/>
    </source>
</evidence>
<keyword evidence="3" id="KW-1185">Reference proteome</keyword>
<name>A0A8H7U8L1_MORIS</name>
<dbReference type="InterPro" id="IPR039599">
    <property type="entry name" value="RBM48"/>
</dbReference>
<dbReference type="EMBL" id="JAEPQZ010000017">
    <property type="protein sequence ID" value="KAG2172207.1"/>
    <property type="molecule type" value="Genomic_DNA"/>
</dbReference>
<evidence type="ECO:0000313" key="2">
    <source>
        <dbReference type="EMBL" id="KAG2172207.1"/>
    </source>
</evidence>
<dbReference type="GO" id="GO:0005654">
    <property type="term" value="C:nucleoplasm"/>
    <property type="evidence" value="ECO:0007669"/>
    <property type="project" value="TreeGrafter"/>
</dbReference>
<feature type="region of interest" description="Disordered" evidence="1">
    <location>
        <begin position="147"/>
        <end position="170"/>
    </location>
</feature>
<reference evidence="2" key="1">
    <citation type="submission" date="2020-12" db="EMBL/GenBank/DDBJ databases">
        <title>Metabolic potential, ecology and presence of endohyphal bacteria is reflected in genomic diversity of Mucoromycotina.</title>
        <authorList>
            <person name="Muszewska A."/>
            <person name="Okrasinska A."/>
            <person name="Steczkiewicz K."/>
            <person name="Drgas O."/>
            <person name="Orlowska M."/>
            <person name="Perlinska-Lenart U."/>
            <person name="Aleksandrzak-Piekarczyk T."/>
            <person name="Szatraj K."/>
            <person name="Zielenkiewicz U."/>
            <person name="Pilsyk S."/>
            <person name="Malc E."/>
            <person name="Mieczkowski P."/>
            <person name="Kruszewska J.S."/>
            <person name="Biernat P."/>
            <person name="Pawlowska J."/>
        </authorList>
    </citation>
    <scope>NUCLEOTIDE SEQUENCE</scope>
    <source>
        <strain evidence="2">WA0000067209</strain>
    </source>
</reference>
<accession>A0A8H7U8L1</accession>
<dbReference type="PANTHER" id="PTHR20957">
    <property type="entry name" value="RNA-BINDING PROTEIN 48"/>
    <property type="match status" value="1"/>
</dbReference>
<comment type="caution">
    <text evidence="2">The sequence shown here is derived from an EMBL/GenBank/DDBJ whole genome shotgun (WGS) entry which is preliminary data.</text>
</comment>
<dbReference type="AlphaFoldDB" id="A0A8H7U8L1"/>
<evidence type="ECO:0000256" key="1">
    <source>
        <dbReference type="SAM" id="MobiDB-lite"/>
    </source>
</evidence>